<proteinExistence type="predicted"/>
<evidence type="ECO:0000259" key="3">
    <source>
        <dbReference type="Pfam" id="PF25289"/>
    </source>
</evidence>
<gene>
    <name evidence="4" type="ORF">D6D22_03992</name>
</gene>
<dbReference type="Proteomes" id="UP000310687">
    <property type="component" value="Unassembled WGS sequence"/>
</dbReference>
<feature type="region of interest" description="Disordered" evidence="1">
    <location>
        <begin position="320"/>
        <end position="345"/>
    </location>
</feature>
<dbReference type="InterPro" id="IPR057199">
    <property type="entry name" value="DUF7877"/>
</dbReference>
<feature type="region of interest" description="Disordered" evidence="1">
    <location>
        <begin position="590"/>
        <end position="618"/>
    </location>
</feature>
<feature type="region of interest" description="Disordered" evidence="1">
    <location>
        <begin position="65"/>
        <end position="94"/>
    </location>
</feature>
<protein>
    <submittedName>
        <fullName evidence="4">Uncharacterized protein</fullName>
    </submittedName>
</protein>
<evidence type="ECO:0000259" key="2">
    <source>
        <dbReference type="Pfam" id="PF25009"/>
    </source>
</evidence>
<feature type="region of interest" description="Disordered" evidence="1">
    <location>
        <begin position="1"/>
        <end position="45"/>
    </location>
</feature>
<feature type="domain" description="DUF7877" evidence="3">
    <location>
        <begin position="46"/>
        <end position="160"/>
    </location>
</feature>
<dbReference type="Pfam" id="PF25009">
    <property type="entry name" value="DUF7785"/>
    <property type="match status" value="1"/>
</dbReference>
<feature type="region of interest" description="Disordered" evidence="1">
    <location>
        <begin position="809"/>
        <end position="843"/>
    </location>
</feature>
<evidence type="ECO:0000313" key="5">
    <source>
        <dbReference type="Proteomes" id="UP000310687"/>
    </source>
</evidence>
<evidence type="ECO:0000256" key="1">
    <source>
        <dbReference type="SAM" id="MobiDB-lite"/>
    </source>
</evidence>
<name>A0A4S8Y3U8_AURPU</name>
<accession>A0A4S8Y3U8</accession>
<feature type="region of interest" description="Disordered" evidence="1">
    <location>
        <begin position="639"/>
        <end position="790"/>
    </location>
</feature>
<dbReference type="InterPro" id="IPR056687">
    <property type="entry name" value="DUF7785"/>
</dbReference>
<organism evidence="4 5">
    <name type="scientific">Aureobasidium pullulans</name>
    <name type="common">Black yeast</name>
    <name type="synonym">Pullularia pullulans</name>
    <dbReference type="NCBI Taxonomy" id="5580"/>
    <lineage>
        <taxon>Eukaryota</taxon>
        <taxon>Fungi</taxon>
        <taxon>Dikarya</taxon>
        <taxon>Ascomycota</taxon>
        <taxon>Pezizomycotina</taxon>
        <taxon>Dothideomycetes</taxon>
        <taxon>Dothideomycetidae</taxon>
        <taxon>Dothideales</taxon>
        <taxon>Saccotheciaceae</taxon>
        <taxon>Aureobasidium</taxon>
    </lineage>
</organism>
<feature type="domain" description="DUF7785" evidence="2">
    <location>
        <begin position="464"/>
        <end position="562"/>
    </location>
</feature>
<feature type="compositionally biased region" description="Polar residues" evidence="1">
    <location>
        <begin position="724"/>
        <end position="782"/>
    </location>
</feature>
<reference evidence="4 5" key="1">
    <citation type="submission" date="2018-10" db="EMBL/GenBank/DDBJ databases">
        <title>Fifty Aureobasidium pullulans genomes reveal a recombining polyextremotolerant generalist.</title>
        <authorList>
            <person name="Gostincar C."/>
            <person name="Turk M."/>
            <person name="Zajc J."/>
            <person name="Gunde-Cimerman N."/>
        </authorList>
    </citation>
    <scope>NUCLEOTIDE SEQUENCE [LARGE SCALE GENOMIC DNA]</scope>
    <source>
        <strain evidence="4 5">EXF-11013</strain>
    </source>
</reference>
<dbReference type="EMBL" id="QZAL01000042">
    <property type="protein sequence ID" value="THW44397.1"/>
    <property type="molecule type" value="Genomic_DNA"/>
</dbReference>
<feature type="compositionally biased region" description="Polar residues" evidence="1">
    <location>
        <begin position="651"/>
        <end position="670"/>
    </location>
</feature>
<evidence type="ECO:0000313" key="4">
    <source>
        <dbReference type="EMBL" id="THW44397.1"/>
    </source>
</evidence>
<dbReference type="AlphaFoldDB" id="A0A4S8Y3U8"/>
<sequence>MTTASLSNGDAVKEQQPTSFESSPTGLKRKRAESEKTKEAQPSSHLFQDLQELLQKFVANDPSPSVLQLPLPNASRLTQTDGPSTKRPKLADNDSHNTIADRLQHNLYLTLDEFEHDLDDALDSLFEPFKAKDRLKNGQRMTDEDVASMQQLSQFRSLVKGCLERERTKDNTLPIKKEEEDPITNQSANTVLSLYGNAPQPRQLFSSLQQTDASIQGPGLSIEELGLPNMLSATKLVPQSADDARVERKSNPTFADLFAPPATLPQLNPPRPTKHSSSKSSTISWSQGELPKASRKAGYTLQPLTVGSWVGYGAVETKESASAIKRRRRESLLNGQEQPKPAEEASPADIIAQENALFRAAYSNFAPTQDNSKALVAKETKDMVWWHRLGERRFDEHFVLDPALQETPFPTDLEESAKRAAEEDAAAISGADDLEAIQQAIEEFDDEAFKSNNLDVVSTINEEEREVGQMLADISDLLKALSSHQRIRNSYIPTGSRNPASPSPLLSAMVGTSTAPSKEENETYRALRSQLAQLISQLPPYAVAKLDGEKFAELAVKRNIVIQGKEYRGTMEEDALSRMIRNTHTQALASANAGAQKTDSTPQYGRTPSVSNRSHASNYYNNATRTPIANFRGGAAQSYNNAPATAPRPSYPNTYNTTAAGRSSFSQTQYYPGGQRPTYASQYSAQTPQPSNPARPGFSVPQTAFAPRTTASTFANGTPAAGSYTPQTYGQGRSNYGSTNTPVPAQQQTYQSRPQNYVSQPQPSSGRATPTFAQPQNPNTPSAVGPSGFHSTLTAEQQSLMMERQRAALAMQPQARMAAQTAPMGGSPAAPQAPMPNLPNGSA</sequence>
<comment type="caution">
    <text evidence="4">The sequence shown here is derived from an EMBL/GenBank/DDBJ whole genome shotgun (WGS) entry which is preliminary data.</text>
</comment>
<feature type="compositionally biased region" description="Polar residues" evidence="1">
    <location>
        <begin position="15"/>
        <end position="25"/>
    </location>
</feature>
<feature type="compositionally biased region" description="Polar residues" evidence="1">
    <location>
        <begin position="678"/>
        <end position="689"/>
    </location>
</feature>
<dbReference type="Pfam" id="PF25289">
    <property type="entry name" value="DUF7877"/>
    <property type="match status" value="1"/>
</dbReference>
<feature type="region of interest" description="Disordered" evidence="1">
    <location>
        <begin position="253"/>
        <end position="296"/>
    </location>
</feature>